<proteinExistence type="inferred from homology"/>
<keyword evidence="16" id="KW-0391">Immunity</keyword>
<sequence>MSSAELLQPATDHQPVPSTLPQGRVAAWGGAGLATDPPVTTSPWVSSQTTQTKEQSSPSSFRDLMSEDLAQNIQDQENEMYYKALIGGTTDVNNIFSLSKVEDTSEDLILAQVLQYEFDREYDQQLNREERHYNGNSKVSVSFNKFKICPDWYGPDSDDEPQELDEDNRDFDSFEARERDDPVIPACGYVKHGKGIVTKHDLAISGRKNAERIMNLPPGINTGDGGGFDMHLSNKVYNKLQRAAIKENKGKNRVHDKVEKATAEMALDPNTRLLIFKLVNNAILESVNGVISSGKEAVVIHAKGGQIEEKEISEECAVKVFKTTLTDFKTRERYIREDYRFKDRMTKNNTQKSIRLWAEKEYHNLRRLQRAAIPSPEPILIKQHVLVMSFIGRNHQAAPKLKDAYLSSCDLSIAYEQVVEAMVKMFQGCHLVHADLSEYNILWHEGRCWIIDVGQAVEPSHPHALHFLHRDCSNIIKFFQSKGLPQLPTPLQLFEKVSGISLPGPEDEAARMIYEYEAHQELWRQKMNSTNRNFEFLWEEIQAEEKLEKEKNKMSYRVEEEEEDEEEEEKEKEEEEESDDLLEEFVVIDETGEELIPPAKSEPKKSILKKEKSIGEESTSEIAERLAGCSLEREKHPDKAEGSHEIIHCRVSFLDEDFPSLSSGAQSGSPDSKTSSKQGKKKKAKNRKIK</sequence>
<dbReference type="SUPFAM" id="SSF56112">
    <property type="entry name" value="Protein kinase-like (PK-like)"/>
    <property type="match status" value="1"/>
</dbReference>
<evidence type="ECO:0000256" key="6">
    <source>
        <dbReference type="ARBA" id="ARBA00022517"/>
    </source>
</evidence>
<feature type="compositionally biased region" description="Basic and acidic residues" evidence="23">
    <location>
        <begin position="549"/>
        <end position="558"/>
    </location>
</feature>
<evidence type="ECO:0000256" key="2">
    <source>
        <dbReference type="ARBA" id="ARBA00004496"/>
    </source>
</evidence>
<dbReference type="InterPro" id="IPR011009">
    <property type="entry name" value="Kinase-like_dom_sf"/>
</dbReference>
<name>A0A3R7MNU0_PENVA</name>
<evidence type="ECO:0000256" key="21">
    <source>
        <dbReference type="ARBA" id="ARBA00068351"/>
    </source>
</evidence>
<evidence type="ECO:0000256" key="18">
    <source>
        <dbReference type="ARBA" id="ARBA00047899"/>
    </source>
</evidence>
<keyword evidence="10" id="KW-0808">Transferase</keyword>
<keyword evidence="14" id="KW-0067">ATP-binding</keyword>
<dbReference type="InterPro" id="IPR051272">
    <property type="entry name" value="RIO-type_Ser/Thr_kinase"/>
</dbReference>
<comment type="catalytic activity">
    <reaction evidence="19">
        <text>L-seryl-[protein] + ATP = O-phospho-L-seryl-[protein] + ADP + H(+)</text>
        <dbReference type="Rhea" id="RHEA:17989"/>
        <dbReference type="Rhea" id="RHEA-COMP:9863"/>
        <dbReference type="Rhea" id="RHEA-COMP:11604"/>
        <dbReference type="ChEBI" id="CHEBI:15378"/>
        <dbReference type="ChEBI" id="CHEBI:29999"/>
        <dbReference type="ChEBI" id="CHEBI:30616"/>
        <dbReference type="ChEBI" id="CHEBI:83421"/>
        <dbReference type="ChEBI" id="CHEBI:456216"/>
        <dbReference type="EC" id="2.7.11.1"/>
    </reaction>
</comment>
<dbReference type="FunFam" id="3.30.200.20:FF:000200">
    <property type="entry name" value="Serine/threonine-protein kinase RIO3"/>
    <property type="match status" value="1"/>
</dbReference>
<keyword evidence="11" id="KW-0479">Metal-binding</keyword>
<gene>
    <name evidence="25" type="ORF">C7M84_024814</name>
</gene>
<comment type="subcellular location">
    <subcellularLocation>
        <location evidence="2">Cytoplasm</location>
    </subcellularLocation>
</comment>
<dbReference type="Pfam" id="PF01163">
    <property type="entry name" value="RIO1"/>
    <property type="match status" value="1"/>
</dbReference>
<evidence type="ECO:0000256" key="12">
    <source>
        <dbReference type="ARBA" id="ARBA00022741"/>
    </source>
</evidence>
<comment type="subunit">
    <text evidence="20">Interacts with CASP10. Interacts with IRF3; RIOK3 probably mediates the interaction of TBK1 with IRF3. Associated with 40S pre-ribosomal particles.</text>
</comment>
<evidence type="ECO:0000256" key="3">
    <source>
        <dbReference type="ARBA" id="ARBA00009196"/>
    </source>
</evidence>
<protein>
    <recommendedName>
        <fullName evidence="21">Serine/threonine-protein kinase RIO3</fullName>
        <ecNumber evidence="4">2.7.11.1</ecNumber>
    </recommendedName>
    <alternativeName>
        <fullName evidence="22">RIO kinase 3</fullName>
    </alternativeName>
</protein>
<dbReference type="GO" id="GO:0051607">
    <property type="term" value="P:defense response to virus"/>
    <property type="evidence" value="ECO:0007669"/>
    <property type="project" value="UniProtKB-KW"/>
</dbReference>
<dbReference type="EC" id="2.7.11.1" evidence="4"/>
<keyword evidence="12" id="KW-0547">Nucleotide-binding</keyword>
<evidence type="ECO:0000256" key="5">
    <source>
        <dbReference type="ARBA" id="ARBA00022490"/>
    </source>
</evidence>
<comment type="similarity">
    <text evidence="3">Belongs to the protein kinase superfamily. RIO-type Ser/Thr kinase family.</text>
</comment>
<dbReference type="CDD" id="cd05146">
    <property type="entry name" value="RIO3_euk"/>
    <property type="match status" value="1"/>
</dbReference>
<keyword evidence="9" id="KW-0399">Innate immunity</keyword>
<comment type="caution">
    <text evidence="25">The sequence shown here is derived from an EMBL/GenBank/DDBJ whole genome shotgun (WGS) entry which is preliminary data.</text>
</comment>
<dbReference type="GO" id="GO:0045087">
    <property type="term" value="P:innate immune response"/>
    <property type="evidence" value="ECO:0007669"/>
    <property type="project" value="UniProtKB-KW"/>
</dbReference>
<feature type="region of interest" description="Disordered" evidence="23">
    <location>
        <begin position="657"/>
        <end position="690"/>
    </location>
</feature>
<feature type="compositionally biased region" description="Low complexity" evidence="23">
    <location>
        <begin position="46"/>
        <end position="60"/>
    </location>
</feature>
<evidence type="ECO:0000259" key="24">
    <source>
        <dbReference type="SMART" id="SM00090"/>
    </source>
</evidence>
<dbReference type="GO" id="GO:0046872">
    <property type="term" value="F:metal ion binding"/>
    <property type="evidence" value="ECO:0007669"/>
    <property type="project" value="UniProtKB-KW"/>
</dbReference>
<dbReference type="STRING" id="6689.A0A3R7MNU0"/>
<feature type="compositionally biased region" description="Basic and acidic residues" evidence="23">
    <location>
        <begin position="601"/>
        <end position="615"/>
    </location>
</feature>
<dbReference type="PROSITE" id="PS01245">
    <property type="entry name" value="RIO1"/>
    <property type="match status" value="1"/>
</dbReference>
<dbReference type="OrthoDB" id="205248at2759"/>
<evidence type="ECO:0000256" key="11">
    <source>
        <dbReference type="ARBA" id="ARBA00022723"/>
    </source>
</evidence>
<dbReference type="InterPro" id="IPR018935">
    <property type="entry name" value="RIO_kinase_CS"/>
</dbReference>
<keyword evidence="13 25" id="KW-0418">Kinase</keyword>
<comment type="catalytic activity">
    <reaction evidence="18">
        <text>L-threonyl-[protein] + ATP = O-phospho-L-threonyl-[protein] + ADP + H(+)</text>
        <dbReference type="Rhea" id="RHEA:46608"/>
        <dbReference type="Rhea" id="RHEA-COMP:11060"/>
        <dbReference type="Rhea" id="RHEA-COMP:11605"/>
        <dbReference type="ChEBI" id="CHEBI:15378"/>
        <dbReference type="ChEBI" id="CHEBI:30013"/>
        <dbReference type="ChEBI" id="CHEBI:30616"/>
        <dbReference type="ChEBI" id="CHEBI:61977"/>
        <dbReference type="ChEBI" id="CHEBI:456216"/>
        <dbReference type="EC" id="2.7.11.1"/>
    </reaction>
</comment>
<evidence type="ECO:0000256" key="17">
    <source>
        <dbReference type="ARBA" id="ARBA00023118"/>
    </source>
</evidence>
<evidence type="ECO:0000313" key="26">
    <source>
        <dbReference type="Proteomes" id="UP000283509"/>
    </source>
</evidence>
<dbReference type="GO" id="GO:0004674">
    <property type="term" value="F:protein serine/threonine kinase activity"/>
    <property type="evidence" value="ECO:0007669"/>
    <property type="project" value="UniProtKB-KW"/>
</dbReference>
<evidence type="ECO:0000256" key="8">
    <source>
        <dbReference type="ARBA" id="ARBA00022553"/>
    </source>
</evidence>
<dbReference type="FunFam" id="1.10.510.10:FF:000254">
    <property type="entry name" value="Serine/threonine-protein kinase RIO3"/>
    <property type="match status" value="1"/>
</dbReference>
<feature type="region of interest" description="Disordered" evidence="23">
    <location>
        <begin position="1"/>
        <end position="61"/>
    </location>
</feature>
<dbReference type="GO" id="GO:0005524">
    <property type="term" value="F:ATP binding"/>
    <property type="evidence" value="ECO:0007669"/>
    <property type="project" value="UniProtKB-KW"/>
</dbReference>
<feature type="compositionally biased region" description="Acidic residues" evidence="23">
    <location>
        <begin position="559"/>
        <end position="593"/>
    </location>
</feature>
<dbReference type="GO" id="GO:0042254">
    <property type="term" value="P:ribosome biogenesis"/>
    <property type="evidence" value="ECO:0007669"/>
    <property type="project" value="UniProtKB-KW"/>
</dbReference>
<organism evidence="25 26">
    <name type="scientific">Penaeus vannamei</name>
    <name type="common">Whiteleg shrimp</name>
    <name type="synonym">Litopenaeus vannamei</name>
    <dbReference type="NCBI Taxonomy" id="6689"/>
    <lineage>
        <taxon>Eukaryota</taxon>
        <taxon>Metazoa</taxon>
        <taxon>Ecdysozoa</taxon>
        <taxon>Arthropoda</taxon>
        <taxon>Crustacea</taxon>
        <taxon>Multicrustacea</taxon>
        <taxon>Malacostraca</taxon>
        <taxon>Eumalacostraca</taxon>
        <taxon>Eucarida</taxon>
        <taxon>Decapoda</taxon>
        <taxon>Dendrobranchiata</taxon>
        <taxon>Penaeoidea</taxon>
        <taxon>Penaeidae</taxon>
        <taxon>Penaeus</taxon>
    </lineage>
</organism>
<dbReference type="Gene3D" id="1.10.510.10">
    <property type="entry name" value="Transferase(Phosphotransferase) domain 1"/>
    <property type="match status" value="1"/>
</dbReference>
<evidence type="ECO:0000256" key="22">
    <source>
        <dbReference type="ARBA" id="ARBA00076006"/>
    </source>
</evidence>
<reference evidence="25 26" key="2">
    <citation type="submission" date="2019-01" db="EMBL/GenBank/DDBJ databases">
        <title>The decoding of complex shrimp genome reveals the adaptation for benthos swimmer, frequently molting mechanism and breeding impact on genome.</title>
        <authorList>
            <person name="Sun Y."/>
            <person name="Gao Y."/>
            <person name="Yu Y."/>
        </authorList>
    </citation>
    <scope>NUCLEOTIDE SEQUENCE [LARGE SCALE GENOMIC DNA]</scope>
    <source>
        <tissue evidence="25">Muscle</tissue>
    </source>
</reference>
<feature type="compositionally biased region" description="Basic residues" evidence="23">
    <location>
        <begin position="678"/>
        <end position="690"/>
    </location>
</feature>
<dbReference type="EMBL" id="QCYY01000894">
    <property type="protein sequence ID" value="ROT82026.1"/>
    <property type="molecule type" value="Genomic_DNA"/>
</dbReference>
<dbReference type="Proteomes" id="UP000283509">
    <property type="component" value="Unassembled WGS sequence"/>
</dbReference>
<dbReference type="InterPro" id="IPR018934">
    <property type="entry name" value="RIO_dom"/>
</dbReference>
<dbReference type="PANTHER" id="PTHR45723">
    <property type="entry name" value="SERINE/THREONINE-PROTEIN KINASE RIO1"/>
    <property type="match status" value="1"/>
</dbReference>
<evidence type="ECO:0000313" key="25">
    <source>
        <dbReference type="EMBL" id="ROT82026.1"/>
    </source>
</evidence>
<feature type="region of interest" description="Disordered" evidence="23">
    <location>
        <begin position="549"/>
        <end position="622"/>
    </location>
</feature>
<accession>A0A3R7MNU0</accession>
<evidence type="ECO:0000256" key="15">
    <source>
        <dbReference type="ARBA" id="ARBA00022842"/>
    </source>
</evidence>
<evidence type="ECO:0000256" key="10">
    <source>
        <dbReference type="ARBA" id="ARBA00022679"/>
    </source>
</evidence>
<evidence type="ECO:0000256" key="4">
    <source>
        <dbReference type="ARBA" id="ARBA00012513"/>
    </source>
</evidence>
<evidence type="ECO:0000256" key="23">
    <source>
        <dbReference type="SAM" id="MobiDB-lite"/>
    </source>
</evidence>
<evidence type="ECO:0000256" key="14">
    <source>
        <dbReference type="ARBA" id="ARBA00022840"/>
    </source>
</evidence>
<dbReference type="InterPro" id="IPR000687">
    <property type="entry name" value="RIO_kinase"/>
</dbReference>
<comment type="cofactor">
    <cofactor evidence="1">
        <name>Mg(2+)</name>
        <dbReference type="ChEBI" id="CHEBI:18420"/>
    </cofactor>
</comment>
<reference evidence="25 26" key="1">
    <citation type="submission" date="2018-04" db="EMBL/GenBank/DDBJ databases">
        <authorList>
            <person name="Zhang X."/>
            <person name="Yuan J."/>
            <person name="Li F."/>
            <person name="Xiang J."/>
        </authorList>
    </citation>
    <scope>NUCLEOTIDE SEQUENCE [LARGE SCALE GENOMIC DNA]</scope>
    <source>
        <tissue evidence="25">Muscle</tissue>
    </source>
</reference>
<keyword evidence="5" id="KW-0963">Cytoplasm</keyword>
<keyword evidence="17" id="KW-0051">Antiviral defense</keyword>
<evidence type="ECO:0000256" key="9">
    <source>
        <dbReference type="ARBA" id="ARBA00022588"/>
    </source>
</evidence>
<feature type="compositionally biased region" description="Polar residues" evidence="23">
    <location>
        <begin position="660"/>
        <end position="671"/>
    </location>
</feature>
<evidence type="ECO:0000256" key="19">
    <source>
        <dbReference type="ARBA" id="ARBA00048679"/>
    </source>
</evidence>
<dbReference type="AlphaFoldDB" id="A0A3R7MNU0"/>
<keyword evidence="8" id="KW-0597">Phosphoprotein</keyword>
<evidence type="ECO:0000256" key="7">
    <source>
        <dbReference type="ARBA" id="ARBA00022527"/>
    </source>
</evidence>
<evidence type="ECO:0000256" key="20">
    <source>
        <dbReference type="ARBA" id="ARBA00064322"/>
    </source>
</evidence>
<keyword evidence="26" id="KW-1185">Reference proteome</keyword>
<evidence type="ECO:0000256" key="13">
    <source>
        <dbReference type="ARBA" id="ARBA00022777"/>
    </source>
</evidence>
<keyword evidence="6" id="KW-0690">Ribosome biogenesis</keyword>
<dbReference type="SMART" id="SM00090">
    <property type="entry name" value="RIO"/>
    <property type="match status" value="1"/>
</dbReference>
<dbReference type="GO" id="GO:0005737">
    <property type="term" value="C:cytoplasm"/>
    <property type="evidence" value="ECO:0007669"/>
    <property type="project" value="UniProtKB-SubCell"/>
</dbReference>
<keyword evidence="7 25" id="KW-0723">Serine/threonine-protein kinase</keyword>
<keyword evidence="15" id="KW-0460">Magnesium</keyword>
<evidence type="ECO:0000256" key="16">
    <source>
        <dbReference type="ARBA" id="ARBA00022859"/>
    </source>
</evidence>
<dbReference type="Gene3D" id="3.30.200.20">
    <property type="entry name" value="Phosphorylase Kinase, domain 1"/>
    <property type="match status" value="1"/>
</dbReference>
<evidence type="ECO:0000256" key="1">
    <source>
        <dbReference type="ARBA" id="ARBA00001946"/>
    </source>
</evidence>
<feature type="domain" description="RIO kinase" evidence="24">
    <location>
        <begin position="256"/>
        <end position="499"/>
    </location>
</feature>